<feature type="domain" description="Phosphate acetyl/butaryl transferase" evidence="5">
    <location>
        <begin position="3"/>
        <end position="324"/>
    </location>
</feature>
<dbReference type="InterPro" id="IPR042113">
    <property type="entry name" value="P_AcTrfase_dom1"/>
</dbReference>
<dbReference type="Gene3D" id="3.40.50.10950">
    <property type="match status" value="1"/>
</dbReference>
<dbReference type="Pfam" id="PF01515">
    <property type="entry name" value="PTA_PTB"/>
    <property type="match status" value="1"/>
</dbReference>
<evidence type="ECO:0000313" key="7">
    <source>
        <dbReference type="Proteomes" id="UP000269591"/>
    </source>
</evidence>
<accession>A0A3N0B4V2</accession>
<dbReference type="OrthoDB" id="9808984at2"/>
<evidence type="ECO:0000259" key="5">
    <source>
        <dbReference type="Pfam" id="PF01515"/>
    </source>
</evidence>
<comment type="similarity">
    <text evidence="2">Belongs to the phosphate acetyltransferase and butyryltransferase family.</text>
</comment>
<dbReference type="PIRSF" id="PIRSF000428">
    <property type="entry name" value="P_Ac_trans"/>
    <property type="match status" value="1"/>
</dbReference>
<proteinExistence type="inferred from homology"/>
<name>A0A3N0B4V2_9ACTN</name>
<keyword evidence="4" id="KW-0012">Acyltransferase</keyword>
<dbReference type="SUPFAM" id="SSF53659">
    <property type="entry name" value="Isocitrate/Isopropylmalate dehydrogenase-like"/>
    <property type="match status" value="1"/>
</dbReference>
<dbReference type="AlphaFoldDB" id="A0A3N0B4V2"/>
<dbReference type="InterPro" id="IPR042112">
    <property type="entry name" value="P_AcTrfase_dom2"/>
</dbReference>
<evidence type="ECO:0000256" key="2">
    <source>
        <dbReference type="ARBA" id="ARBA00005656"/>
    </source>
</evidence>
<dbReference type="PANTHER" id="PTHR43356">
    <property type="entry name" value="PHOSPHATE ACETYLTRANSFERASE"/>
    <property type="match status" value="1"/>
</dbReference>
<dbReference type="InterPro" id="IPR050500">
    <property type="entry name" value="Phos_Acetyltrans/Butyryltrans"/>
</dbReference>
<reference evidence="7" key="1">
    <citation type="submission" date="2018-05" db="EMBL/GenBank/DDBJ databases">
        <title>Genome Sequencing of selected type strains of the family Eggerthellaceae.</title>
        <authorList>
            <person name="Danylec N."/>
            <person name="Stoll D.A."/>
            <person name="Doetsch A."/>
            <person name="Huch M."/>
        </authorList>
    </citation>
    <scope>NUCLEOTIDE SEQUENCE [LARGE SCALE GENOMIC DNA]</scope>
    <source>
        <strain evidence="7">DSM 24851</strain>
    </source>
</reference>
<keyword evidence="3 6" id="KW-0808">Transferase</keyword>
<dbReference type="PANTHER" id="PTHR43356:SF3">
    <property type="entry name" value="PHOSPHATE ACETYLTRANSFERASE"/>
    <property type="match status" value="1"/>
</dbReference>
<dbReference type="InterPro" id="IPR002505">
    <property type="entry name" value="PTA_PTB"/>
</dbReference>
<dbReference type="Proteomes" id="UP000269591">
    <property type="component" value="Unassembled WGS sequence"/>
</dbReference>
<dbReference type="EMBL" id="QIBX01000001">
    <property type="protein sequence ID" value="RNL42153.1"/>
    <property type="molecule type" value="Genomic_DNA"/>
</dbReference>
<protein>
    <submittedName>
        <fullName evidence="6">Phosphate acetyltransferase</fullName>
    </submittedName>
</protein>
<comment type="catalytic activity">
    <reaction evidence="1">
        <text>acetyl-CoA + phosphate = acetyl phosphate + CoA</text>
        <dbReference type="Rhea" id="RHEA:19521"/>
        <dbReference type="ChEBI" id="CHEBI:22191"/>
        <dbReference type="ChEBI" id="CHEBI:43474"/>
        <dbReference type="ChEBI" id="CHEBI:57287"/>
        <dbReference type="ChEBI" id="CHEBI:57288"/>
        <dbReference type="EC" id="2.3.1.8"/>
    </reaction>
</comment>
<evidence type="ECO:0000256" key="1">
    <source>
        <dbReference type="ARBA" id="ARBA00000705"/>
    </source>
</evidence>
<evidence type="ECO:0000256" key="3">
    <source>
        <dbReference type="ARBA" id="ARBA00022679"/>
    </source>
</evidence>
<evidence type="ECO:0000256" key="4">
    <source>
        <dbReference type="ARBA" id="ARBA00023315"/>
    </source>
</evidence>
<dbReference type="Gene3D" id="3.40.50.10750">
    <property type="entry name" value="Isocitrate/Isopropylmalate dehydrogenase-like"/>
    <property type="match status" value="1"/>
</dbReference>
<evidence type="ECO:0000313" key="6">
    <source>
        <dbReference type="EMBL" id="RNL42153.1"/>
    </source>
</evidence>
<comment type="caution">
    <text evidence="6">The sequence shown here is derived from an EMBL/GenBank/DDBJ whole genome shotgun (WGS) entry which is preliminary data.</text>
</comment>
<organism evidence="6 7">
    <name type="scientific">Slackia equolifaciens</name>
    <dbReference type="NCBI Taxonomy" id="498718"/>
    <lineage>
        <taxon>Bacteria</taxon>
        <taxon>Bacillati</taxon>
        <taxon>Actinomycetota</taxon>
        <taxon>Coriobacteriia</taxon>
        <taxon>Eggerthellales</taxon>
        <taxon>Eggerthellaceae</taxon>
        <taxon>Slackia</taxon>
    </lineage>
</organism>
<gene>
    <name evidence="6" type="ORF">DMP06_01760</name>
</gene>
<dbReference type="RefSeq" id="WP_123208011.1">
    <property type="nucleotide sequence ID" value="NZ_JBHTHO010000013.1"/>
</dbReference>
<dbReference type="InterPro" id="IPR012147">
    <property type="entry name" value="P_Ac_Bu_trans"/>
</dbReference>
<keyword evidence="7" id="KW-1185">Reference proteome</keyword>
<sequence length="328" mass="35009">MDIMQSIYERARAADKSVALPEATEEKTLQTARICVDESICTPVLVGDEGRIEETARQFGIDLNGIRIQEAFDEAFLDDLIERYVAIRPINSAKTMRRKSKDPLYTALMMQAVGDVDVTFAGISHSTGDVIMAGQMVVGLQEGVSTVSSVGIFNIPGFEGSEGPLLGFGDSAVCTDPDSDMLASIAIAACNTVKALVGWEPRCAMLSFSTDGSGDGPLVDKVVEAVRIANERRPDLAIDGEFQLDSAINPTIAAKKVRRESTVAGKANIVIWPDLNVGNIGVKLVQQFAHADAYGPMLQGFAKVVCDCSRSAPVSEMVGNIAMSCVRA</sequence>
<dbReference type="GO" id="GO:0008959">
    <property type="term" value="F:phosphate acetyltransferase activity"/>
    <property type="evidence" value="ECO:0007669"/>
    <property type="project" value="UniProtKB-EC"/>
</dbReference>